<dbReference type="GO" id="GO:0016758">
    <property type="term" value="F:hexosyltransferase activity"/>
    <property type="evidence" value="ECO:0007669"/>
    <property type="project" value="TreeGrafter"/>
</dbReference>
<organism evidence="3 4">
    <name type="scientific">Candidatus Uhrbacteria bacterium RIFOXYB2_FULL_57_15</name>
    <dbReference type="NCBI Taxonomy" id="1802422"/>
    <lineage>
        <taxon>Bacteria</taxon>
        <taxon>Candidatus Uhriibacteriota</taxon>
    </lineage>
</organism>
<evidence type="ECO:0000256" key="1">
    <source>
        <dbReference type="ARBA" id="ARBA00022676"/>
    </source>
</evidence>
<dbReference type="Proteomes" id="UP000176501">
    <property type="component" value="Unassembled WGS sequence"/>
</dbReference>
<dbReference type="AlphaFoldDB" id="A0A1F7W6U2"/>
<dbReference type="EMBL" id="MGFE01000020">
    <property type="protein sequence ID" value="OGL98512.1"/>
    <property type="molecule type" value="Genomic_DNA"/>
</dbReference>
<dbReference type="PANTHER" id="PTHR34136:SF1">
    <property type="entry name" value="UDP-N-ACETYL-D-MANNOSAMINURONIC ACID TRANSFERASE"/>
    <property type="match status" value="1"/>
</dbReference>
<keyword evidence="2" id="KW-0808">Transferase</keyword>
<comment type="caution">
    <text evidence="3">The sequence shown here is derived from an EMBL/GenBank/DDBJ whole genome shotgun (WGS) entry which is preliminary data.</text>
</comment>
<reference evidence="3 4" key="1">
    <citation type="journal article" date="2016" name="Nat. Commun.">
        <title>Thousands of microbial genomes shed light on interconnected biogeochemical processes in an aquifer system.</title>
        <authorList>
            <person name="Anantharaman K."/>
            <person name="Brown C.T."/>
            <person name="Hug L.A."/>
            <person name="Sharon I."/>
            <person name="Castelle C.J."/>
            <person name="Probst A.J."/>
            <person name="Thomas B.C."/>
            <person name="Singh A."/>
            <person name="Wilkins M.J."/>
            <person name="Karaoz U."/>
            <person name="Brodie E.L."/>
            <person name="Williams K.H."/>
            <person name="Hubbard S.S."/>
            <person name="Banfield J.F."/>
        </authorList>
    </citation>
    <scope>NUCLEOTIDE SEQUENCE [LARGE SCALE GENOMIC DNA]</scope>
</reference>
<dbReference type="NCBIfam" id="TIGR00696">
    <property type="entry name" value="wecG_tagA_cpsF"/>
    <property type="match status" value="1"/>
</dbReference>
<proteinExistence type="predicted"/>
<accession>A0A1F7W6U2</accession>
<evidence type="ECO:0000313" key="3">
    <source>
        <dbReference type="EMBL" id="OGL98512.1"/>
    </source>
</evidence>
<gene>
    <name evidence="3" type="ORF">A2304_02365</name>
</gene>
<dbReference type="Pfam" id="PF03808">
    <property type="entry name" value="Glyco_tran_WecG"/>
    <property type="match status" value="1"/>
</dbReference>
<evidence type="ECO:0000313" key="4">
    <source>
        <dbReference type="Proteomes" id="UP000176501"/>
    </source>
</evidence>
<evidence type="ECO:0008006" key="5">
    <source>
        <dbReference type="Google" id="ProtNLM"/>
    </source>
</evidence>
<dbReference type="PANTHER" id="PTHR34136">
    <property type="match status" value="1"/>
</dbReference>
<sequence length="269" mass="30437">MRQHQLFGVRIDDLSTDELRRCVSDWLRSSSAHVIVTPNPEFLLLVRHDDSFRSMLNRSDLSLPDGVGLRFAVPAITGNLLAHRHTGVDSLLLIARECAATGMRLALFGGDQGVSERAAQNLRAQISGLQVEGIDPGHIRLEQIQDLSVSVLSGFHVVAVGLGMKKQERVMEFLRDRAASNLPSLRVLIGTGGAFDMISHSKRRAPIHVRHIGLEWLWRLLIEPRRFRRIFRAFPVFPAIVIWDTLRHRRFIRACRASVPEIFRQLRGL</sequence>
<dbReference type="InterPro" id="IPR004629">
    <property type="entry name" value="WecG_TagA_CpsF"/>
</dbReference>
<evidence type="ECO:0000256" key="2">
    <source>
        <dbReference type="ARBA" id="ARBA00022679"/>
    </source>
</evidence>
<name>A0A1F7W6U2_9BACT</name>
<protein>
    <recommendedName>
        <fullName evidence="5">Glycosyltransferase</fullName>
    </recommendedName>
</protein>
<keyword evidence="1" id="KW-0328">Glycosyltransferase</keyword>
<dbReference type="CDD" id="cd06533">
    <property type="entry name" value="Glyco_transf_WecG_TagA"/>
    <property type="match status" value="1"/>
</dbReference>